<dbReference type="EMBL" id="CP069362">
    <property type="protein sequence ID" value="WGS64194.1"/>
    <property type="molecule type" value="Genomic_DNA"/>
</dbReference>
<proteinExistence type="predicted"/>
<organism evidence="3 4">
    <name type="scientific">Marinitoga aeolica</name>
    <dbReference type="NCBI Taxonomy" id="2809031"/>
    <lineage>
        <taxon>Bacteria</taxon>
        <taxon>Thermotogati</taxon>
        <taxon>Thermotogota</taxon>
        <taxon>Thermotogae</taxon>
        <taxon>Petrotogales</taxon>
        <taxon>Petrotogaceae</taxon>
        <taxon>Marinitoga</taxon>
    </lineage>
</organism>
<evidence type="ECO:0000313" key="4">
    <source>
        <dbReference type="Proteomes" id="UP001232493"/>
    </source>
</evidence>
<dbReference type="Proteomes" id="UP001232493">
    <property type="component" value="Chromosome"/>
</dbReference>
<sequence>MEKEIKIKTLDAGGNIDIQMIAAKLQLPIATKWEMPLILNYNQKDVHIYQFGSFVFFNFLDKEIKEFINYLEKLLEIEIKTKFEDELTINIVEDIDKNFYMDNNNEILFIKKEIISSEIYALISLSISQSVALERYEQLSDDLEEDIEKIINKYNKYKHFLPIMRNVAIGKALNLIKTRHEIISDIMILDKPSITWEWNVYDELYEILARFFELTRRYKILSHKLDSALESYTVLNEINEGARANFLEFLIVVLIVFEIIMAFFHI</sequence>
<keyword evidence="4" id="KW-1185">Reference proteome</keyword>
<keyword evidence="1" id="KW-0472">Membrane</keyword>
<dbReference type="PANTHER" id="PTHR16255">
    <property type="entry name" value="REQUIRED FOR MEIOTIC NUCLEAR DIVISION PROTEIN 1 HOMOLOG"/>
    <property type="match status" value="1"/>
</dbReference>
<dbReference type="RefSeq" id="WP_280997644.1">
    <property type="nucleotide sequence ID" value="NZ_CP069362.1"/>
</dbReference>
<dbReference type="PANTHER" id="PTHR16255:SF1">
    <property type="entry name" value="REQUIRED FOR MEIOTIC NUCLEAR DIVISION PROTEIN 1 HOMOLOG"/>
    <property type="match status" value="1"/>
</dbReference>
<dbReference type="InterPro" id="IPR051624">
    <property type="entry name" value="RMD1/Sad1-interacting"/>
</dbReference>
<evidence type="ECO:0000256" key="1">
    <source>
        <dbReference type="SAM" id="Phobius"/>
    </source>
</evidence>
<name>A0ABY8PNN8_9BACT</name>
<dbReference type="Pfam" id="PF02582">
    <property type="entry name" value="DUF155"/>
    <property type="match status" value="1"/>
</dbReference>
<keyword evidence="1" id="KW-0812">Transmembrane</keyword>
<gene>
    <name evidence="3" type="ORF">JRV97_07370</name>
</gene>
<reference evidence="3 4" key="1">
    <citation type="submission" date="2021-02" db="EMBL/GenBank/DDBJ databases">
        <title>Characterization of Marinitoga sp. nov. str. BP5-C20A.</title>
        <authorList>
            <person name="Erauso G."/>
            <person name="Postec A."/>
        </authorList>
    </citation>
    <scope>NUCLEOTIDE SEQUENCE [LARGE SCALE GENOMIC DNA]</scope>
    <source>
        <strain evidence="3 4">BP5-C20A</strain>
    </source>
</reference>
<evidence type="ECO:0000259" key="2">
    <source>
        <dbReference type="Pfam" id="PF02582"/>
    </source>
</evidence>
<protein>
    <submittedName>
        <fullName evidence="3">RMD1 family protein</fullName>
    </submittedName>
</protein>
<keyword evidence="1" id="KW-1133">Transmembrane helix</keyword>
<feature type="transmembrane region" description="Helical" evidence="1">
    <location>
        <begin position="246"/>
        <end position="264"/>
    </location>
</feature>
<accession>A0ABY8PNN8</accession>
<feature type="domain" description="DUF155" evidence="2">
    <location>
        <begin position="46"/>
        <end position="221"/>
    </location>
</feature>
<evidence type="ECO:0000313" key="3">
    <source>
        <dbReference type="EMBL" id="WGS64194.1"/>
    </source>
</evidence>
<dbReference type="InterPro" id="IPR003734">
    <property type="entry name" value="DUF155"/>
</dbReference>